<evidence type="ECO:0000313" key="4">
    <source>
        <dbReference type="Proteomes" id="UP000828390"/>
    </source>
</evidence>
<dbReference type="Proteomes" id="UP000828390">
    <property type="component" value="Unassembled WGS sequence"/>
</dbReference>
<comment type="caution">
    <text evidence="3">The sequence shown here is derived from an EMBL/GenBank/DDBJ whole genome shotgun (WGS) entry which is preliminary data.</text>
</comment>
<dbReference type="EMBL" id="JAIWYP010000008">
    <property type="protein sequence ID" value="KAH3783003.1"/>
    <property type="molecule type" value="Genomic_DNA"/>
</dbReference>
<keyword evidence="2" id="KW-0472">Membrane</keyword>
<dbReference type="AlphaFoldDB" id="A0A9D4IT05"/>
<accession>A0A9D4IT05</accession>
<protein>
    <submittedName>
        <fullName evidence="3">Uncharacterized protein</fullName>
    </submittedName>
</protein>
<keyword evidence="4" id="KW-1185">Reference proteome</keyword>
<proteinExistence type="predicted"/>
<feature type="transmembrane region" description="Helical" evidence="2">
    <location>
        <begin position="57"/>
        <end position="82"/>
    </location>
</feature>
<gene>
    <name evidence="3" type="ORF">DPMN_160930</name>
</gene>
<organism evidence="3 4">
    <name type="scientific">Dreissena polymorpha</name>
    <name type="common">Zebra mussel</name>
    <name type="synonym">Mytilus polymorpha</name>
    <dbReference type="NCBI Taxonomy" id="45954"/>
    <lineage>
        <taxon>Eukaryota</taxon>
        <taxon>Metazoa</taxon>
        <taxon>Spiralia</taxon>
        <taxon>Lophotrochozoa</taxon>
        <taxon>Mollusca</taxon>
        <taxon>Bivalvia</taxon>
        <taxon>Autobranchia</taxon>
        <taxon>Heteroconchia</taxon>
        <taxon>Euheterodonta</taxon>
        <taxon>Imparidentia</taxon>
        <taxon>Neoheterodontei</taxon>
        <taxon>Myida</taxon>
        <taxon>Dreissenoidea</taxon>
        <taxon>Dreissenidae</taxon>
        <taxon>Dreissena</taxon>
    </lineage>
</organism>
<name>A0A9D4IT05_DREPO</name>
<reference evidence="3" key="2">
    <citation type="submission" date="2020-11" db="EMBL/GenBank/DDBJ databases">
        <authorList>
            <person name="McCartney M.A."/>
            <person name="Auch B."/>
            <person name="Kono T."/>
            <person name="Mallez S."/>
            <person name="Becker A."/>
            <person name="Gohl D.M."/>
            <person name="Silverstein K.A.T."/>
            <person name="Koren S."/>
            <person name="Bechman K.B."/>
            <person name="Herman A."/>
            <person name="Abrahante J.E."/>
            <person name="Garbe J."/>
        </authorList>
    </citation>
    <scope>NUCLEOTIDE SEQUENCE</scope>
    <source>
        <strain evidence="3">Duluth1</strain>
        <tissue evidence="3">Whole animal</tissue>
    </source>
</reference>
<reference evidence="3" key="1">
    <citation type="journal article" date="2019" name="bioRxiv">
        <title>The Genome of the Zebra Mussel, Dreissena polymorpha: A Resource for Invasive Species Research.</title>
        <authorList>
            <person name="McCartney M.A."/>
            <person name="Auch B."/>
            <person name="Kono T."/>
            <person name="Mallez S."/>
            <person name="Zhang Y."/>
            <person name="Obille A."/>
            <person name="Becker A."/>
            <person name="Abrahante J.E."/>
            <person name="Garbe J."/>
            <person name="Badalamenti J.P."/>
            <person name="Herman A."/>
            <person name="Mangelson H."/>
            <person name="Liachko I."/>
            <person name="Sullivan S."/>
            <person name="Sone E.D."/>
            <person name="Koren S."/>
            <person name="Silverstein K.A.T."/>
            <person name="Beckman K.B."/>
            <person name="Gohl D.M."/>
        </authorList>
    </citation>
    <scope>NUCLEOTIDE SEQUENCE</scope>
    <source>
        <strain evidence="3">Duluth1</strain>
        <tissue evidence="3">Whole animal</tissue>
    </source>
</reference>
<feature type="region of interest" description="Disordered" evidence="1">
    <location>
        <begin position="23"/>
        <end position="42"/>
    </location>
</feature>
<keyword evidence="2" id="KW-0812">Transmembrane</keyword>
<sequence length="113" mass="12377">MCCESFTPTKCGSTIVRLPDSTTTSIVPSSSKHNLNNDTNPNGWSNDAHGNRNSTGLIIAVSCTAVVAVVSLILTLCAVIIMRPIYRKIKWMSLEREIPSLAQLQMQNDDQEI</sequence>
<evidence type="ECO:0000256" key="1">
    <source>
        <dbReference type="SAM" id="MobiDB-lite"/>
    </source>
</evidence>
<evidence type="ECO:0000256" key="2">
    <source>
        <dbReference type="SAM" id="Phobius"/>
    </source>
</evidence>
<keyword evidence="2" id="KW-1133">Transmembrane helix</keyword>
<evidence type="ECO:0000313" key="3">
    <source>
        <dbReference type="EMBL" id="KAH3783003.1"/>
    </source>
</evidence>